<evidence type="ECO:0000313" key="1">
    <source>
        <dbReference type="EMBL" id="KAJ9126625.1"/>
    </source>
</evidence>
<proteinExistence type="predicted"/>
<evidence type="ECO:0000313" key="2">
    <source>
        <dbReference type="Proteomes" id="UP001234202"/>
    </source>
</evidence>
<sequence>MLELIPGTTAQISLKRLKMVKLVPSESTLPSGLKCCAKHFFTKSQCGTGSSQDSMCQNAYLNSLDDFCLFAPSSTTSAYGDSSLGNTEREVVSWCLKSGYGTRLIPAGAVTGAHFVKTPTYIQLSGTLAVRDGPSLLNIPANDDGGELDPHGADGLGNPIGGLVFSSAFGGGLKQIHEWNSFIGSGYFCFKACDQVEGADLQCQHIASQSPTQYDVLGCGFNMPGDYSQTFSSCQGDAAEYPGIYGSSTFQQGQPSTPAPHAPAATSQCSYVDSLPYNGAAAIVTAAVSQTSALSSAASSGMSSTSVASSGSSSASSSASTSGSSSMSSSSASSSSSGSSVAMASSSQAALSMAASSTRAASAMVSSTRASAQTAGASAQTAGASTSAQSAAASATAASGATQNTVAGLGIAFAGVLGVAFSML</sequence>
<dbReference type="Proteomes" id="UP001234202">
    <property type="component" value="Unassembled WGS sequence"/>
</dbReference>
<keyword evidence="2" id="KW-1185">Reference proteome</keyword>
<dbReference type="EMBL" id="JASBWV010000004">
    <property type="protein sequence ID" value="KAJ9126625.1"/>
    <property type="molecule type" value="Genomic_DNA"/>
</dbReference>
<name>A0ACC2XRF5_9TREE</name>
<protein>
    <submittedName>
        <fullName evidence="1">Uncharacterized protein</fullName>
    </submittedName>
</protein>
<reference evidence="1" key="1">
    <citation type="submission" date="2023-04" db="EMBL/GenBank/DDBJ databases">
        <title>Draft Genome sequencing of Naganishia species isolated from polar environments using Oxford Nanopore Technology.</title>
        <authorList>
            <person name="Leo P."/>
            <person name="Venkateswaran K."/>
        </authorList>
    </citation>
    <scope>NUCLEOTIDE SEQUENCE</scope>
    <source>
        <strain evidence="1">DBVPG 5303</strain>
    </source>
</reference>
<organism evidence="1 2">
    <name type="scientific">Naganishia onofrii</name>
    <dbReference type="NCBI Taxonomy" id="1851511"/>
    <lineage>
        <taxon>Eukaryota</taxon>
        <taxon>Fungi</taxon>
        <taxon>Dikarya</taxon>
        <taxon>Basidiomycota</taxon>
        <taxon>Agaricomycotina</taxon>
        <taxon>Tremellomycetes</taxon>
        <taxon>Filobasidiales</taxon>
        <taxon>Filobasidiaceae</taxon>
        <taxon>Naganishia</taxon>
    </lineage>
</organism>
<gene>
    <name evidence="1" type="ORF">QFC24_001654</name>
</gene>
<comment type="caution">
    <text evidence="1">The sequence shown here is derived from an EMBL/GenBank/DDBJ whole genome shotgun (WGS) entry which is preliminary data.</text>
</comment>
<accession>A0ACC2XRF5</accession>